<dbReference type="PANTHER" id="PTHR30183">
    <property type="entry name" value="MOLYBDENUM TRANSPORT SYSTEM PERMEASE PROTEIN MODB"/>
    <property type="match status" value="1"/>
</dbReference>
<dbReference type="InterPro" id="IPR035906">
    <property type="entry name" value="MetI-like_sf"/>
</dbReference>
<accession>A0A1I1JC80</accession>
<evidence type="ECO:0000256" key="3">
    <source>
        <dbReference type="ARBA" id="ARBA00022475"/>
    </source>
</evidence>
<evidence type="ECO:0000259" key="8">
    <source>
        <dbReference type="PROSITE" id="PS50928"/>
    </source>
</evidence>
<evidence type="ECO:0000313" key="10">
    <source>
        <dbReference type="Proteomes" id="UP000198862"/>
    </source>
</evidence>
<keyword evidence="3" id="KW-1003">Cell membrane</keyword>
<evidence type="ECO:0000256" key="1">
    <source>
        <dbReference type="ARBA" id="ARBA00004651"/>
    </source>
</evidence>
<feature type="domain" description="ABC transmembrane type-1" evidence="8">
    <location>
        <begin position="50"/>
        <end position="255"/>
    </location>
</feature>
<reference evidence="9 10" key="1">
    <citation type="submission" date="2016-10" db="EMBL/GenBank/DDBJ databases">
        <authorList>
            <person name="de Groot N.N."/>
        </authorList>
    </citation>
    <scope>NUCLEOTIDE SEQUENCE [LARGE SCALE GENOMIC DNA]</scope>
    <source>
        <strain evidence="9 10">DSM 6059</strain>
    </source>
</reference>
<dbReference type="CDD" id="cd06261">
    <property type="entry name" value="TM_PBP2"/>
    <property type="match status" value="2"/>
</dbReference>
<keyword evidence="10" id="KW-1185">Reference proteome</keyword>
<dbReference type="FunFam" id="1.10.3720.10:FF:000088">
    <property type="entry name" value="Iron(III) ABC transporter, permease protein"/>
    <property type="match status" value="1"/>
</dbReference>
<keyword evidence="4 7" id="KW-0812">Transmembrane</keyword>
<dbReference type="GO" id="GO:0005886">
    <property type="term" value="C:plasma membrane"/>
    <property type="evidence" value="ECO:0007669"/>
    <property type="project" value="UniProtKB-SubCell"/>
</dbReference>
<dbReference type="RefSeq" id="WP_091982795.1">
    <property type="nucleotide sequence ID" value="NZ_FOLO01000009.1"/>
</dbReference>
<keyword evidence="2 7" id="KW-0813">Transport</keyword>
<feature type="transmembrane region" description="Helical" evidence="7">
    <location>
        <begin position="139"/>
        <end position="158"/>
    </location>
</feature>
<dbReference type="OrthoDB" id="9790211at2"/>
<feature type="domain" description="ABC transmembrane type-1" evidence="8">
    <location>
        <begin position="328"/>
        <end position="533"/>
    </location>
</feature>
<feature type="transmembrane region" description="Helical" evidence="7">
    <location>
        <begin position="51"/>
        <end position="76"/>
    </location>
</feature>
<feature type="transmembrane region" description="Helical" evidence="7">
    <location>
        <begin position="287"/>
        <end position="314"/>
    </location>
</feature>
<evidence type="ECO:0000256" key="2">
    <source>
        <dbReference type="ARBA" id="ARBA00022448"/>
    </source>
</evidence>
<evidence type="ECO:0000256" key="5">
    <source>
        <dbReference type="ARBA" id="ARBA00022989"/>
    </source>
</evidence>
<feature type="transmembrane region" description="Helical" evidence="7">
    <location>
        <begin position="12"/>
        <end position="31"/>
    </location>
</feature>
<protein>
    <submittedName>
        <fullName evidence="9">Iron(III) transport system permease protein</fullName>
    </submittedName>
</protein>
<evidence type="ECO:0000256" key="4">
    <source>
        <dbReference type="ARBA" id="ARBA00022692"/>
    </source>
</evidence>
<keyword evidence="5 7" id="KW-1133">Transmembrane helix</keyword>
<dbReference type="Proteomes" id="UP000198862">
    <property type="component" value="Unassembled WGS sequence"/>
</dbReference>
<comment type="subcellular location">
    <subcellularLocation>
        <location evidence="1 7">Cell membrane</location>
        <topology evidence="1 7">Multi-pass membrane protein</topology>
    </subcellularLocation>
</comment>
<feature type="transmembrane region" description="Helical" evidence="7">
    <location>
        <begin position="470"/>
        <end position="494"/>
    </location>
</feature>
<feature type="transmembrane region" description="Helical" evidence="7">
    <location>
        <begin position="231"/>
        <end position="254"/>
    </location>
</feature>
<keyword evidence="6 7" id="KW-0472">Membrane</keyword>
<dbReference type="Pfam" id="PF00528">
    <property type="entry name" value="BPD_transp_1"/>
    <property type="match status" value="2"/>
</dbReference>
<dbReference type="SUPFAM" id="SSF161098">
    <property type="entry name" value="MetI-like"/>
    <property type="match status" value="2"/>
</dbReference>
<name>A0A1I1JC80_9GAMM</name>
<dbReference type="Gene3D" id="1.10.3720.10">
    <property type="entry name" value="MetI-like"/>
    <property type="match status" value="2"/>
</dbReference>
<evidence type="ECO:0000313" key="9">
    <source>
        <dbReference type="EMBL" id="SFC46046.1"/>
    </source>
</evidence>
<feature type="transmembrane region" description="Helical" evidence="7">
    <location>
        <begin position="514"/>
        <end position="533"/>
    </location>
</feature>
<dbReference type="PANTHER" id="PTHR30183:SF2">
    <property type="entry name" value="IRON UTILIZATION PROTEIN"/>
    <property type="match status" value="1"/>
</dbReference>
<feature type="transmembrane region" description="Helical" evidence="7">
    <location>
        <begin position="367"/>
        <end position="387"/>
    </location>
</feature>
<sequence>MHFSISRWQLFAWSAGIILALPLLFLIFESLVPDPDVFEHLWNTVLWDYTYNTFVLIFGVLALSSLIALPLGWLVAYCDFPGKKHFEWALMLPLAMPTYIIAYVYTDLLDYAGPVQIWLRSTFGWQNPADYWFFDIRTLPGAIVMIALVLYPYLYLIFKTALREQSFKLVQASQLMGYSASQSFFKVSLPLARGSIVAALALIAMEAMADFATVNYFAVSTLTTAVYDTWLGYYSLTAAAKISGIMLLFVFMFLSIERYSRRKKAVHERGAVNNEAMLYQLSKKNGVLAAGFCISVLLFAFFIPISILMSYAISYFDQAWNSEFFTYAWQSLKLASIVSVICVVLSVFIVFSQRLSEKPIDLFPGRMACMGYALPGTVLAIAVLLPLSMLDDAVNQFVGQFTNEPGLIFSGTLVAIIVAYVVRFYAVAQGTIEASFTRISPSLDMASRSMGKTPGQTLTKIHFPLLRRGMLTAALLIFIECMKELPAALLLRPFDFETLATHVFQYVSDEQLELASISALFIVLVGLLPLYFITSSMEGAKFEEEAAHE</sequence>
<dbReference type="InterPro" id="IPR000515">
    <property type="entry name" value="MetI-like"/>
</dbReference>
<gene>
    <name evidence="9" type="ORF">SAMN02745724_01731</name>
</gene>
<dbReference type="GO" id="GO:0055085">
    <property type="term" value="P:transmembrane transport"/>
    <property type="evidence" value="ECO:0007669"/>
    <property type="project" value="InterPro"/>
</dbReference>
<evidence type="ECO:0000256" key="7">
    <source>
        <dbReference type="RuleBase" id="RU363032"/>
    </source>
</evidence>
<feature type="transmembrane region" description="Helical" evidence="7">
    <location>
        <begin position="334"/>
        <end position="355"/>
    </location>
</feature>
<feature type="transmembrane region" description="Helical" evidence="7">
    <location>
        <begin position="196"/>
        <end position="219"/>
    </location>
</feature>
<dbReference type="PROSITE" id="PS50928">
    <property type="entry name" value="ABC_TM1"/>
    <property type="match status" value="2"/>
</dbReference>
<feature type="transmembrane region" description="Helical" evidence="7">
    <location>
        <begin position="88"/>
        <end position="106"/>
    </location>
</feature>
<organism evidence="9 10">
    <name type="scientific">Pseudoalteromonas denitrificans DSM 6059</name>
    <dbReference type="NCBI Taxonomy" id="1123010"/>
    <lineage>
        <taxon>Bacteria</taxon>
        <taxon>Pseudomonadati</taxon>
        <taxon>Pseudomonadota</taxon>
        <taxon>Gammaproteobacteria</taxon>
        <taxon>Alteromonadales</taxon>
        <taxon>Pseudoalteromonadaceae</taxon>
        <taxon>Pseudoalteromonas</taxon>
    </lineage>
</organism>
<dbReference type="AlphaFoldDB" id="A0A1I1JC80"/>
<evidence type="ECO:0000256" key="6">
    <source>
        <dbReference type="ARBA" id="ARBA00023136"/>
    </source>
</evidence>
<feature type="transmembrane region" description="Helical" evidence="7">
    <location>
        <begin position="407"/>
        <end position="428"/>
    </location>
</feature>
<dbReference type="STRING" id="1123010.SAMN02745724_01731"/>
<proteinExistence type="inferred from homology"/>
<comment type="similarity">
    <text evidence="7">Belongs to the binding-protein-dependent transport system permease family.</text>
</comment>
<dbReference type="EMBL" id="FOLO01000009">
    <property type="protein sequence ID" value="SFC46046.1"/>
    <property type="molecule type" value="Genomic_DNA"/>
</dbReference>